<dbReference type="AlphaFoldDB" id="A0A3D8RRQ3"/>
<evidence type="ECO:0000256" key="5">
    <source>
        <dbReference type="ARBA" id="ARBA00023136"/>
    </source>
</evidence>
<feature type="domain" description="EXPERA" evidence="9">
    <location>
        <begin position="105"/>
        <end position="322"/>
    </location>
</feature>
<feature type="region of interest" description="Disordered" evidence="7">
    <location>
        <begin position="217"/>
        <end position="244"/>
    </location>
</feature>
<dbReference type="GO" id="GO:0005783">
    <property type="term" value="C:endoplasmic reticulum"/>
    <property type="evidence" value="ECO:0007669"/>
    <property type="project" value="TreeGrafter"/>
</dbReference>
<dbReference type="PANTHER" id="PTHR14207:SF1">
    <property type="entry name" value="EMOPAMIL-BINDING PROTEIN-LIKE"/>
    <property type="match status" value="1"/>
</dbReference>
<dbReference type="GeneID" id="38117114"/>
<dbReference type="Pfam" id="PF05241">
    <property type="entry name" value="EBP"/>
    <property type="match status" value="2"/>
</dbReference>
<comment type="similarity">
    <text evidence="2">Belongs to the EBP family.</text>
</comment>
<proteinExistence type="inferred from homology"/>
<comment type="caution">
    <text evidence="10">The sequence shown here is derived from an EMBL/GenBank/DDBJ whole genome shotgun (WGS) entry which is preliminary data.</text>
</comment>
<feature type="transmembrane region" description="Helical" evidence="8">
    <location>
        <begin position="76"/>
        <end position="95"/>
    </location>
</feature>
<dbReference type="STRING" id="1810919.A0A3D8RRQ3"/>
<feature type="transmembrane region" description="Helical" evidence="8">
    <location>
        <begin position="304"/>
        <end position="323"/>
    </location>
</feature>
<evidence type="ECO:0000256" key="3">
    <source>
        <dbReference type="ARBA" id="ARBA00022692"/>
    </source>
</evidence>
<evidence type="ECO:0000256" key="8">
    <source>
        <dbReference type="SAM" id="Phobius"/>
    </source>
</evidence>
<evidence type="ECO:0000259" key="9">
    <source>
        <dbReference type="PROSITE" id="PS51751"/>
    </source>
</evidence>
<evidence type="ECO:0000256" key="4">
    <source>
        <dbReference type="ARBA" id="ARBA00022989"/>
    </source>
</evidence>
<evidence type="ECO:0000313" key="11">
    <source>
        <dbReference type="Proteomes" id="UP000256690"/>
    </source>
</evidence>
<evidence type="ECO:0000256" key="7">
    <source>
        <dbReference type="SAM" id="MobiDB-lite"/>
    </source>
</evidence>
<evidence type="ECO:0000256" key="6">
    <source>
        <dbReference type="PROSITE-ProRule" id="PRU01087"/>
    </source>
</evidence>
<dbReference type="PANTHER" id="PTHR14207">
    <property type="entry name" value="STEROL ISOMERASE"/>
    <property type="match status" value="1"/>
</dbReference>
<feature type="transmembrane region" description="Helical" evidence="8">
    <location>
        <begin position="265"/>
        <end position="284"/>
    </location>
</feature>
<keyword evidence="4 6" id="KW-1133">Transmembrane helix</keyword>
<evidence type="ECO:0000256" key="1">
    <source>
        <dbReference type="ARBA" id="ARBA00004141"/>
    </source>
</evidence>
<dbReference type="GO" id="GO:0016020">
    <property type="term" value="C:membrane"/>
    <property type="evidence" value="ECO:0007669"/>
    <property type="project" value="UniProtKB-SubCell"/>
</dbReference>
<name>A0A3D8RRQ3_9EURO</name>
<gene>
    <name evidence="10" type="ORF">DSM5745_06744</name>
</gene>
<evidence type="ECO:0000256" key="2">
    <source>
        <dbReference type="ARBA" id="ARBA00008337"/>
    </source>
</evidence>
<dbReference type="OrthoDB" id="5415655at2759"/>
<dbReference type="GO" id="GO:0016125">
    <property type="term" value="P:sterol metabolic process"/>
    <property type="evidence" value="ECO:0007669"/>
    <property type="project" value="InterPro"/>
</dbReference>
<keyword evidence="5 6" id="KW-0472">Membrane</keyword>
<reference evidence="10 11" key="1">
    <citation type="journal article" date="2018" name="IMA Fungus">
        <title>IMA Genome-F 9: Draft genome sequence of Annulohypoxylon stygium, Aspergillus mulundensis, Berkeleyomyces basicola (syn. Thielaviopsis basicola), Ceratocystis smalleyi, two Cercospora beticola strains, Coleophoma cylindrospora, Fusarium fracticaudum, Phialophora cf. hyalina, and Morchella septimelata.</title>
        <authorList>
            <person name="Wingfield B.D."/>
            <person name="Bills G.F."/>
            <person name="Dong Y."/>
            <person name="Huang W."/>
            <person name="Nel W.J."/>
            <person name="Swalarsk-Parry B.S."/>
            <person name="Vaghefi N."/>
            <person name="Wilken P.M."/>
            <person name="An Z."/>
            <person name="de Beer Z.W."/>
            <person name="De Vos L."/>
            <person name="Chen L."/>
            <person name="Duong T.A."/>
            <person name="Gao Y."/>
            <person name="Hammerbacher A."/>
            <person name="Kikkert J.R."/>
            <person name="Li Y."/>
            <person name="Li H."/>
            <person name="Li K."/>
            <person name="Li Q."/>
            <person name="Liu X."/>
            <person name="Ma X."/>
            <person name="Naidoo K."/>
            <person name="Pethybridge S.J."/>
            <person name="Sun J."/>
            <person name="Steenkamp E.T."/>
            <person name="van der Nest M.A."/>
            <person name="van Wyk S."/>
            <person name="Wingfield M.J."/>
            <person name="Xiong C."/>
            <person name="Yue Q."/>
            <person name="Zhang X."/>
        </authorList>
    </citation>
    <scope>NUCLEOTIDE SEQUENCE [LARGE SCALE GENOMIC DNA]</scope>
    <source>
        <strain evidence="10 11">DSM 5745</strain>
    </source>
</reference>
<keyword evidence="3 6" id="KW-0812">Transmembrane</keyword>
<dbReference type="InterPro" id="IPR033118">
    <property type="entry name" value="EXPERA"/>
</dbReference>
<sequence length="348" mass="38055">MPHCCLTVQAQTVNKQFQGSSATSTFHKPLNPTTPRAVAQPTLYTSYQRKQPTRASFEALKMSTQSPPSTFTLDTPTILCILFALSFMPIAYFAGQTLIPSSQTRNRLLFYWHAYDALTHLFIEGSFLYECFTSYAVLPAGLNAPEPAFLGIKDRVYGAAYGTAPSSRLWQEYAKADHRWASADATVISLELLTVFLGGPAAVYVCYLLWQSSLPSNSASASSSKTSSKATPSKSNSSRSSLSSSTSASTAKAEAEAKGAAKAKLWLVATALATAELYGGFMTFAPEWLTGSTQLDTSNAVYTWFYLFFFNTLWVWIPLWVLFEAGKEVRRAFVLAEGVEGKEGKKAK</sequence>
<evidence type="ECO:0000313" key="10">
    <source>
        <dbReference type="EMBL" id="RDW76752.1"/>
    </source>
</evidence>
<dbReference type="GO" id="GO:0047750">
    <property type="term" value="F:cholestenol delta-isomerase activity"/>
    <property type="evidence" value="ECO:0007669"/>
    <property type="project" value="InterPro"/>
</dbReference>
<dbReference type="RefSeq" id="XP_026603064.1">
    <property type="nucleotide sequence ID" value="XM_026748760.1"/>
</dbReference>
<comment type="subcellular location">
    <subcellularLocation>
        <location evidence="1">Membrane</location>
        <topology evidence="1">Multi-pass membrane protein</topology>
    </subcellularLocation>
</comment>
<keyword evidence="11" id="KW-1185">Reference proteome</keyword>
<dbReference type="InterPro" id="IPR007905">
    <property type="entry name" value="EBP"/>
</dbReference>
<organism evidence="10 11">
    <name type="scientific">Aspergillus mulundensis</name>
    <dbReference type="NCBI Taxonomy" id="1810919"/>
    <lineage>
        <taxon>Eukaryota</taxon>
        <taxon>Fungi</taxon>
        <taxon>Dikarya</taxon>
        <taxon>Ascomycota</taxon>
        <taxon>Pezizomycotina</taxon>
        <taxon>Eurotiomycetes</taxon>
        <taxon>Eurotiomycetidae</taxon>
        <taxon>Eurotiales</taxon>
        <taxon>Aspergillaceae</taxon>
        <taxon>Aspergillus</taxon>
        <taxon>Aspergillus subgen. Nidulantes</taxon>
    </lineage>
</organism>
<dbReference type="EMBL" id="PVWQ01000007">
    <property type="protein sequence ID" value="RDW76752.1"/>
    <property type="molecule type" value="Genomic_DNA"/>
</dbReference>
<dbReference type="PROSITE" id="PS51751">
    <property type="entry name" value="EXPERA"/>
    <property type="match status" value="1"/>
</dbReference>
<accession>A0A3D8RRQ3</accession>
<protein>
    <recommendedName>
        <fullName evidence="9">EXPERA domain-containing protein</fullName>
    </recommendedName>
</protein>
<dbReference type="Proteomes" id="UP000256690">
    <property type="component" value="Unassembled WGS sequence"/>
</dbReference>